<dbReference type="Pfam" id="PF13412">
    <property type="entry name" value="HTH_24"/>
    <property type="match status" value="1"/>
</dbReference>
<dbReference type="InterPro" id="IPR036390">
    <property type="entry name" value="WH_DNA-bd_sf"/>
</dbReference>
<gene>
    <name evidence="2" type="ordered locus">MmarC5_0620</name>
</gene>
<name>A4FXJ8_METM5</name>
<organism evidence="2 3">
    <name type="scientific">Methanococcus maripaludis (strain C5 / ATCC BAA-1333)</name>
    <dbReference type="NCBI Taxonomy" id="402880"/>
    <lineage>
        <taxon>Archaea</taxon>
        <taxon>Methanobacteriati</taxon>
        <taxon>Methanobacteriota</taxon>
        <taxon>Methanomada group</taxon>
        <taxon>Methanococci</taxon>
        <taxon>Methanococcales</taxon>
        <taxon>Methanococcaceae</taxon>
        <taxon>Methanococcus</taxon>
    </lineage>
</organism>
<feature type="domain" description="Schlafen AlbA-2" evidence="1">
    <location>
        <begin position="11"/>
        <end position="128"/>
    </location>
</feature>
<evidence type="ECO:0000313" key="2">
    <source>
        <dbReference type="EMBL" id="ABO34932.1"/>
    </source>
</evidence>
<dbReference type="Gene3D" id="3.30.950.30">
    <property type="entry name" value="Schlafen, AAA domain"/>
    <property type="match status" value="1"/>
</dbReference>
<evidence type="ECO:0000313" key="3">
    <source>
        <dbReference type="Proteomes" id="UP000000253"/>
    </source>
</evidence>
<dbReference type="AlphaFoldDB" id="A4FXJ8"/>
<dbReference type="KEGG" id="mmq:MmarC5_0620"/>
<protein>
    <submittedName>
        <fullName evidence="2">Putative transcriptional regulator</fullName>
    </submittedName>
</protein>
<dbReference type="HOGENOM" id="CLU_024970_1_2_2"/>
<dbReference type="InterPro" id="IPR038461">
    <property type="entry name" value="Schlafen_AlbA_2_dom_sf"/>
</dbReference>
<dbReference type="RefSeq" id="WP_011868386.1">
    <property type="nucleotide sequence ID" value="NC_009135.1"/>
</dbReference>
<dbReference type="Gene3D" id="1.10.10.10">
    <property type="entry name" value="Winged helix-like DNA-binding domain superfamily/Winged helix DNA-binding domain"/>
    <property type="match status" value="1"/>
</dbReference>
<accession>A4FXJ8</accession>
<dbReference type="Proteomes" id="UP000000253">
    <property type="component" value="Chromosome"/>
</dbReference>
<dbReference type="InterPro" id="IPR038475">
    <property type="entry name" value="RecG_C_sf"/>
</dbReference>
<dbReference type="Pfam" id="PF04326">
    <property type="entry name" value="SLFN_AlbA_2"/>
    <property type="match status" value="1"/>
</dbReference>
<evidence type="ECO:0000259" key="1">
    <source>
        <dbReference type="Pfam" id="PF04326"/>
    </source>
</evidence>
<sequence length="469" mass="53315">MQILNDIEKGEGKTLEFKEQMPQNNQIAKTAVAFSNTAGGKIIMGVKDGLNEIIGLDPDEIPKLRELIVNTIADSCEPQISPEIFTQNIDGKIILIIRIYPGSKKPYFLKKEGINNGTYLRIDNVNKKGDSNAVRRLMLEGENIAYDEDINMEFKIEELDLNAILTQLEKLTGKKFTENVLENLKLIKSKNGKKYPTNALIALLGLKNYKIRCARFKGNDAVEFIDQKEIEGTIFEQIIMAEKFLKSHLNLSGKIEGLQRKDSYEIPFIALREALINAVVHRDYSILGSDIKVSISDSLLEITSPGSLPNTINIDNLGTGCSEVRNPIIARIFKETKFIEQWGSGFRKIFNECEKYGLKKPEIIETSFLKVRFYRPLVGDRTIVDDTKLDRTIVDDTKLDRTIVDDMDENHKKIILYISENGSATSTEIENLIDLKRSRTREILKEMVEENILEMKGKARSTRYTLKNN</sequence>
<dbReference type="EMBL" id="CP000609">
    <property type="protein sequence ID" value="ABO34932.1"/>
    <property type="molecule type" value="Genomic_DNA"/>
</dbReference>
<dbReference type="PANTHER" id="PTHR30595:SF6">
    <property type="entry name" value="SCHLAFEN ALBA-2 DOMAIN-CONTAINING PROTEIN"/>
    <property type="match status" value="1"/>
</dbReference>
<dbReference type="InterPro" id="IPR007421">
    <property type="entry name" value="Schlafen_AlbA_2_dom"/>
</dbReference>
<dbReference type="OrthoDB" id="114576at2157"/>
<dbReference type="GeneID" id="4928745"/>
<dbReference type="SUPFAM" id="SSF46785">
    <property type="entry name" value="Winged helix' DNA-binding domain"/>
    <property type="match status" value="1"/>
</dbReference>
<reference evidence="2 3" key="1">
    <citation type="submission" date="2007-03" db="EMBL/GenBank/DDBJ databases">
        <title>Complete sequence of chromosome of Methanococcus maripaludis C5.</title>
        <authorList>
            <consortium name="US DOE Joint Genome Institute"/>
            <person name="Copeland A."/>
            <person name="Lucas S."/>
            <person name="Lapidus A."/>
            <person name="Barry K."/>
            <person name="Glavina del Rio T."/>
            <person name="Dalin E."/>
            <person name="Tice H."/>
            <person name="Pitluck S."/>
            <person name="Chertkov O."/>
            <person name="Brettin T."/>
            <person name="Bruce D."/>
            <person name="Han C."/>
            <person name="Detter J.C."/>
            <person name="Schmutz J."/>
            <person name="Larimer F."/>
            <person name="Land M."/>
            <person name="Hauser L."/>
            <person name="Kyrpides N."/>
            <person name="Mikhailova N."/>
            <person name="Sieprawska-Lupa M."/>
            <person name="Whitman W.B."/>
            <person name="Richardson P."/>
        </authorList>
    </citation>
    <scope>NUCLEOTIDE SEQUENCE [LARGE SCALE GENOMIC DNA]</scope>
    <source>
        <strain evidence="3">C5 / ATCC BAA-1333</strain>
    </source>
</reference>
<dbReference type="InterPro" id="IPR036388">
    <property type="entry name" value="WH-like_DNA-bd_sf"/>
</dbReference>
<dbReference type="eggNOG" id="arCOG03296">
    <property type="taxonomic scope" value="Archaea"/>
</dbReference>
<dbReference type="PANTHER" id="PTHR30595">
    <property type="entry name" value="GLPR-RELATED TRANSCRIPTIONAL REPRESSOR"/>
    <property type="match status" value="1"/>
</dbReference>
<dbReference type="STRING" id="402880.MmarC5_0620"/>
<dbReference type="Gene3D" id="3.30.565.60">
    <property type="match status" value="1"/>
</dbReference>
<dbReference type="Pfam" id="PF13749">
    <property type="entry name" value="HATPase_c_4"/>
    <property type="match status" value="1"/>
</dbReference>
<proteinExistence type="predicted"/>